<proteinExistence type="predicted"/>
<keyword evidence="3" id="KW-1185">Reference proteome</keyword>
<name>A0A482WAA0_ASBVE</name>
<feature type="repeat" description="RCC1" evidence="1">
    <location>
        <begin position="30"/>
        <end position="90"/>
    </location>
</feature>
<dbReference type="InterPro" id="IPR009091">
    <property type="entry name" value="RCC1/BLIP-II"/>
</dbReference>
<feature type="repeat" description="RCC1" evidence="1">
    <location>
        <begin position="265"/>
        <end position="318"/>
    </location>
</feature>
<dbReference type="SUPFAM" id="SSF50985">
    <property type="entry name" value="RCC1/BLIP-II"/>
    <property type="match status" value="1"/>
</dbReference>
<dbReference type="AlphaFoldDB" id="A0A482WAA0"/>
<dbReference type="InterPro" id="IPR000408">
    <property type="entry name" value="Reg_chr_condens"/>
</dbReference>
<dbReference type="PANTHER" id="PTHR46337">
    <property type="entry name" value="RCC1-LIKE G EXCHANGING FACTOR-LIKE PROTEIN"/>
    <property type="match status" value="1"/>
</dbReference>
<feature type="repeat" description="RCC1" evidence="1">
    <location>
        <begin position="94"/>
        <end position="155"/>
    </location>
</feature>
<comment type="caution">
    <text evidence="2">The sequence shown here is derived from an EMBL/GenBank/DDBJ whole genome shotgun (WGS) entry which is preliminary data.</text>
</comment>
<feature type="repeat" description="RCC1" evidence="1">
    <location>
        <begin position="155"/>
        <end position="211"/>
    </location>
</feature>
<evidence type="ECO:0000256" key="1">
    <source>
        <dbReference type="PROSITE-ProRule" id="PRU00235"/>
    </source>
</evidence>
<dbReference type="STRING" id="1661398.A0A482WAA0"/>
<organism evidence="2 3">
    <name type="scientific">Asbolus verrucosus</name>
    <name type="common">Desert ironclad beetle</name>
    <dbReference type="NCBI Taxonomy" id="1661398"/>
    <lineage>
        <taxon>Eukaryota</taxon>
        <taxon>Metazoa</taxon>
        <taxon>Ecdysozoa</taxon>
        <taxon>Arthropoda</taxon>
        <taxon>Hexapoda</taxon>
        <taxon>Insecta</taxon>
        <taxon>Pterygota</taxon>
        <taxon>Neoptera</taxon>
        <taxon>Endopterygota</taxon>
        <taxon>Coleoptera</taxon>
        <taxon>Polyphaga</taxon>
        <taxon>Cucujiformia</taxon>
        <taxon>Tenebrionidae</taxon>
        <taxon>Pimeliinae</taxon>
        <taxon>Asbolus</taxon>
    </lineage>
</organism>
<dbReference type="PANTHER" id="PTHR46337:SF1">
    <property type="entry name" value="RCC1-LIKE G EXCHANGING FACTOR-LIKE PROTEIN"/>
    <property type="match status" value="1"/>
</dbReference>
<evidence type="ECO:0000313" key="3">
    <source>
        <dbReference type="Proteomes" id="UP000292052"/>
    </source>
</evidence>
<sequence length="428" mass="47166">MCVKRKYPINPEDAKALPVFDYGVSKETYKRVFVWGNLQTGALGIPYMKKNENCLRRESIPSPKRLGFAEKFPVTTAACGFGFTVFAVDTDSDIKLYGTGLNTDSQIGNHEIRRGHPLEIIYFPQPIHLPFKQPKKSKIKKLSGGRAHLVVLTDEGVFLLGNNSYGQCARQIIEDENYFLSNYINHIPDVDGKKITDIECGQDHTFAITEDGSVYACGWGADGQTGLGTFDNVSEFKKLKGDIECEEIVKISSRSDCVLAINNKGDVFGWGNAEYDQIVTKHNEQQVCHPTHLKHLQHIGKIKDVAAGGSFCVALNETGAVFVWGYGILGAGPRVEQSPKPVQLPETLFGVNDFQPNTEVVKVTCGLSCAMAVTNLGDIYAWGRNMKCCLGLGNENNQYFPFKVSLGGYAQEVFCGVDHTVAICKPFI</sequence>
<protein>
    <submittedName>
        <fullName evidence="2">RCC1 domain containing protein</fullName>
    </submittedName>
</protein>
<accession>A0A482WAA0</accession>
<reference evidence="2 3" key="1">
    <citation type="submission" date="2017-03" db="EMBL/GenBank/DDBJ databases">
        <title>Genome of the blue death feigning beetle - Asbolus verrucosus.</title>
        <authorList>
            <person name="Rider S.D."/>
        </authorList>
    </citation>
    <scope>NUCLEOTIDE SEQUENCE [LARGE SCALE GENOMIC DNA]</scope>
    <source>
        <strain evidence="2">Butters</strain>
        <tissue evidence="2">Head and leg muscle</tissue>
    </source>
</reference>
<feature type="repeat" description="RCC1" evidence="1">
    <location>
        <begin position="377"/>
        <end position="426"/>
    </location>
</feature>
<dbReference type="GO" id="GO:0005085">
    <property type="term" value="F:guanyl-nucleotide exchange factor activity"/>
    <property type="evidence" value="ECO:0007669"/>
    <property type="project" value="TreeGrafter"/>
</dbReference>
<dbReference type="PROSITE" id="PS50012">
    <property type="entry name" value="RCC1_3"/>
    <property type="match status" value="5"/>
</dbReference>
<gene>
    <name evidence="2" type="ORF">BDFB_002727</name>
</gene>
<dbReference type="PRINTS" id="PR00633">
    <property type="entry name" value="RCCNDNSATION"/>
</dbReference>
<dbReference type="GO" id="GO:0070131">
    <property type="term" value="P:positive regulation of mitochondrial translation"/>
    <property type="evidence" value="ECO:0007669"/>
    <property type="project" value="TreeGrafter"/>
</dbReference>
<dbReference type="OrthoDB" id="70707at2759"/>
<dbReference type="Pfam" id="PF00415">
    <property type="entry name" value="RCC1"/>
    <property type="match status" value="4"/>
</dbReference>
<dbReference type="Gene3D" id="2.130.10.30">
    <property type="entry name" value="Regulator of chromosome condensation 1/beta-lactamase-inhibitor protein II"/>
    <property type="match status" value="3"/>
</dbReference>
<dbReference type="GO" id="GO:0019843">
    <property type="term" value="F:rRNA binding"/>
    <property type="evidence" value="ECO:0007669"/>
    <property type="project" value="TreeGrafter"/>
</dbReference>
<dbReference type="EMBL" id="QDEB01017049">
    <property type="protein sequence ID" value="RZC41443.1"/>
    <property type="molecule type" value="Genomic_DNA"/>
</dbReference>
<dbReference type="Proteomes" id="UP000292052">
    <property type="component" value="Unassembled WGS sequence"/>
</dbReference>
<evidence type="ECO:0000313" key="2">
    <source>
        <dbReference type="EMBL" id="RZC41443.1"/>
    </source>
</evidence>
<dbReference type="Pfam" id="PF13540">
    <property type="entry name" value="RCC1_2"/>
    <property type="match status" value="1"/>
</dbReference>
<dbReference type="GO" id="GO:0005743">
    <property type="term" value="C:mitochondrial inner membrane"/>
    <property type="evidence" value="ECO:0007669"/>
    <property type="project" value="TreeGrafter"/>
</dbReference>
<dbReference type="InterPro" id="IPR053035">
    <property type="entry name" value="Mitochondrial_GEF_domain"/>
</dbReference>